<evidence type="ECO:0000256" key="2">
    <source>
        <dbReference type="ARBA" id="ARBA00023125"/>
    </source>
</evidence>
<dbReference type="Pfam" id="PF00447">
    <property type="entry name" value="HSF_DNA-bind"/>
    <property type="match status" value="1"/>
</dbReference>
<dbReference type="AlphaFoldDB" id="A0A7S3KXB6"/>
<sequence length="390" mass="44469">MTTMVESSSTLINKVRRGKLRHNKTAKMHDRHFVQHNYHDHANDRDNVGPLTQQPRQRGGVTLPFPLKLHQALEQVEDDGFADCISWQPHGRCFVIRKPKQFVEQVMPRYFNQTKLTSFQRQLNLYGFVRLTRGPDANGYYHEYFLRGRPFLTKYMVRTRVKGTKIKGASSPDDEPDFYSMPPVGPYDPTTMASPCSVVSNDDGTEDSNYMENCVHKEDEEGEEEEEEQPEQFVSMPPPPIPSALPCPPGKLGLQHHHHMPRGLPSLLSGHRKGSDTVHHFPIGSSSNMPRQVSEFSWVSSSSDEEEQPQPSEAEHHHHPHLLDPVDAMIMELHQDQQSQHDDPLLSLGILLDHPTSSSATNQEDLPMLYQNDVALGRKLEQILEETTPW</sequence>
<dbReference type="InterPro" id="IPR000232">
    <property type="entry name" value="HSF_DNA-bd"/>
</dbReference>
<comment type="subcellular location">
    <subcellularLocation>
        <location evidence="1">Nucleus</location>
    </subcellularLocation>
</comment>
<dbReference type="SUPFAM" id="SSF46785">
    <property type="entry name" value="Winged helix' DNA-binding domain"/>
    <property type="match status" value="1"/>
</dbReference>
<protein>
    <recommendedName>
        <fullName evidence="6">HSF-type DNA-binding domain-containing protein</fullName>
    </recommendedName>
</protein>
<feature type="compositionally biased region" description="Pro residues" evidence="5">
    <location>
        <begin position="236"/>
        <end position="249"/>
    </location>
</feature>
<organism evidence="7">
    <name type="scientific">Amphora coffeiformis</name>
    <dbReference type="NCBI Taxonomy" id="265554"/>
    <lineage>
        <taxon>Eukaryota</taxon>
        <taxon>Sar</taxon>
        <taxon>Stramenopiles</taxon>
        <taxon>Ochrophyta</taxon>
        <taxon>Bacillariophyta</taxon>
        <taxon>Bacillariophyceae</taxon>
        <taxon>Bacillariophycidae</taxon>
        <taxon>Thalassiophysales</taxon>
        <taxon>Catenulaceae</taxon>
        <taxon>Amphora</taxon>
    </lineage>
</organism>
<evidence type="ECO:0000313" key="7">
    <source>
        <dbReference type="EMBL" id="CAE0403489.1"/>
    </source>
</evidence>
<dbReference type="Gene3D" id="1.10.10.10">
    <property type="entry name" value="Winged helix-like DNA-binding domain superfamily/Winged helix DNA-binding domain"/>
    <property type="match status" value="1"/>
</dbReference>
<evidence type="ECO:0000256" key="4">
    <source>
        <dbReference type="RuleBase" id="RU004020"/>
    </source>
</evidence>
<reference evidence="7" key="1">
    <citation type="submission" date="2021-01" db="EMBL/GenBank/DDBJ databases">
        <authorList>
            <person name="Corre E."/>
            <person name="Pelletier E."/>
            <person name="Niang G."/>
            <person name="Scheremetjew M."/>
            <person name="Finn R."/>
            <person name="Kale V."/>
            <person name="Holt S."/>
            <person name="Cochrane G."/>
            <person name="Meng A."/>
            <person name="Brown T."/>
            <person name="Cohen L."/>
        </authorList>
    </citation>
    <scope>NUCLEOTIDE SEQUENCE</scope>
    <source>
        <strain evidence="7">CCMP127</strain>
    </source>
</reference>
<gene>
    <name evidence="7" type="ORF">ACOF00016_LOCUS1688</name>
</gene>
<dbReference type="PANTHER" id="PTHR10015:SF206">
    <property type="entry name" value="HSF-TYPE DNA-BINDING DOMAIN-CONTAINING PROTEIN"/>
    <property type="match status" value="1"/>
</dbReference>
<evidence type="ECO:0000256" key="3">
    <source>
        <dbReference type="ARBA" id="ARBA00023242"/>
    </source>
</evidence>
<feature type="compositionally biased region" description="Acidic residues" evidence="5">
    <location>
        <begin position="220"/>
        <end position="230"/>
    </location>
</feature>
<dbReference type="PANTHER" id="PTHR10015">
    <property type="entry name" value="HEAT SHOCK TRANSCRIPTION FACTOR"/>
    <property type="match status" value="1"/>
</dbReference>
<dbReference type="GO" id="GO:0043565">
    <property type="term" value="F:sequence-specific DNA binding"/>
    <property type="evidence" value="ECO:0007669"/>
    <property type="project" value="InterPro"/>
</dbReference>
<dbReference type="GO" id="GO:0005634">
    <property type="term" value="C:nucleus"/>
    <property type="evidence" value="ECO:0007669"/>
    <property type="project" value="UniProtKB-SubCell"/>
</dbReference>
<evidence type="ECO:0000256" key="1">
    <source>
        <dbReference type="ARBA" id="ARBA00004123"/>
    </source>
</evidence>
<keyword evidence="3" id="KW-0539">Nucleus</keyword>
<accession>A0A7S3KXB6</accession>
<dbReference type="FunFam" id="1.10.10.10:FF:000479">
    <property type="entry name" value="Predicted protein"/>
    <property type="match status" value="1"/>
</dbReference>
<dbReference type="InterPro" id="IPR036390">
    <property type="entry name" value="WH_DNA-bd_sf"/>
</dbReference>
<keyword evidence="2" id="KW-0238">DNA-binding</keyword>
<comment type="similarity">
    <text evidence="4">Belongs to the HSF family.</text>
</comment>
<dbReference type="EMBL" id="HBIM01001931">
    <property type="protein sequence ID" value="CAE0403489.1"/>
    <property type="molecule type" value="Transcribed_RNA"/>
</dbReference>
<dbReference type="SMART" id="SM00415">
    <property type="entry name" value="HSF"/>
    <property type="match status" value="1"/>
</dbReference>
<proteinExistence type="inferred from homology"/>
<feature type="domain" description="HSF-type DNA-binding" evidence="6">
    <location>
        <begin position="61"/>
        <end position="159"/>
    </location>
</feature>
<evidence type="ECO:0000259" key="6">
    <source>
        <dbReference type="SMART" id="SM00415"/>
    </source>
</evidence>
<dbReference type="PRINTS" id="PR00056">
    <property type="entry name" value="HSFDOMAIN"/>
</dbReference>
<dbReference type="InterPro" id="IPR036388">
    <property type="entry name" value="WH-like_DNA-bd_sf"/>
</dbReference>
<name>A0A7S3KXB6_9STRA</name>
<feature type="region of interest" description="Disordered" evidence="5">
    <location>
        <begin position="216"/>
        <end position="318"/>
    </location>
</feature>
<evidence type="ECO:0000256" key="5">
    <source>
        <dbReference type="SAM" id="MobiDB-lite"/>
    </source>
</evidence>
<dbReference type="GO" id="GO:0003700">
    <property type="term" value="F:DNA-binding transcription factor activity"/>
    <property type="evidence" value="ECO:0007669"/>
    <property type="project" value="InterPro"/>
</dbReference>